<name>A0A9D3UTQ7_9ROSI</name>
<feature type="non-terminal residue" evidence="2">
    <location>
        <position position="185"/>
    </location>
</feature>
<reference evidence="2 3" key="1">
    <citation type="journal article" date="2021" name="Plant Biotechnol. J.">
        <title>Multi-omics assisted identification of the key and species-specific regulatory components of drought-tolerant mechanisms in Gossypium stocksii.</title>
        <authorList>
            <person name="Yu D."/>
            <person name="Ke L."/>
            <person name="Zhang D."/>
            <person name="Wu Y."/>
            <person name="Sun Y."/>
            <person name="Mei J."/>
            <person name="Sun J."/>
            <person name="Sun Y."/>
        </authorList>
    </citation>
    <scope>NUCLEOTIDE SEQUENCE [LARGE SCALE GENOMIC DNA]</scope>
    <source>
        <strain evidence="3">cv. E1</strain>
        <tissue evidence="2">Leaf</tissue>
    </source>
</reference>
<comment type="caution">
    <text evidence="2">The sequence shown here is derived from an EMBL/GenBank/DDBJ whole genome shotgun (WGS) entry which is preliminary data.</text>
</comment>
<evidence type="ECO:0000313" key="3">
    <source>
        <dbReference type="Proteomes" id="UP000828251"/>
    </source>
</evidence>
<evidence type="ECO:0000256" key="1">
    <source>
        <dbReference type="SAM" id="Coils"/>
    </source>
</evidence>
<accession>A0A9D3UTQ7</accession>
<dbReference type="Proteomes" id="UP000828251">
    <property type="component" value="Unassembled WGS sequence"/>
</dbReference>
<gene>
    <name evidence="2" type="ORF">J1N35_035338</name>
</gene>
<sequence length="185" mass="21789">MRIAEALNVVDQKIKKDFHHEEKTLKVIIENFDYRLLELICQHKVYRVKNNKQLKWLQKIKMYCSHIIDEGEDLLLELMKIILYLDSNDASPFLKVVKVASTLDLDLEQHASSKLQIRVAKHTLKLESLKKRHSREIEELKHEIVALEIEILKHEIDALEIEFGEKKSKLSKLEGERIQMVEALN</sequence>
<dbReference type="AlphaFoldDB" id="A0A9D3UTQ7"/>
<dbReference type="OrthoDB" id="10553116at2759"/>
<keyword evidence="1" id="KW-0175">Coiled coil</keyword>
<protein>
    <submittedName>
        <fullName evidence="2">Uncharacterized protein</fullName>
    </submittedName>
</protein>
<dbReference type="EMBL" id="JAIQCV010000010">
    <property type="protein sequence ID" value="KAH1057273.1"/>
    <property type="molecule type" value="Genomic_DNA"/>
</dbReference>
<evidence type="ECO:0000313" key="2">
    <source>
        <dbReference type="EMBL" id="KAH1057273.1"/>
    </source>
</evidence>
<keyword evidence="3" id="KW-1185">Reference proteome</keyword>
<feature type="coiled-coil region" evidence="1">
    <location>
        <begin position="123"/>
        <end position="176"/>
    </location>
</feature>
<proteinExistence type="predicted"/>
<organism evidence="2 3">
    <name type="scientific">Gossypium stocksii</name>
    <dbReference type="NCBI Taxonomy" id="47602"/>
    <lineage>
        <taxon>Eukaryota</taxon>
        <taxon>Viridiplantae</taxon>
        <taxon>Streptophyta</taxon>
        <taxon>Embryophyta</taxon>
        <taxon>Tracheophyta</taxon>
        <taxon>Spermatophyta</taxon>
        <taxon>Magnoliopsida</taxon>
        <taxon>eudicotyledons</taxon>
        <taxon>Gunneridae</taxon>
        <taxon>Pentapetalae</taxon>
        <taxon>rosids</taxon>
        <taxon>malvids</taxon>
        <taxon>Malvales</taxon>
        <taxon>Malvaceae</taxon>
        <taxon>Malvoideae</taxon>
        <taxon>Gossypium</taxon>
    </lineage>
</organism>